<dbReference type="SUPFAM" id="SSF69118">
    <property type="entry name" value="AhpD-like"/>
    <property type="match status" value="1"/>
</dbReference>
<reference evidence="2 3" key="1">
    <citation type="submission" date="2016-10" db="EMBL/GenBank/DDBJ databases">
        <title>Pseudomonas lactis sp. nov. and Pseudomonas paralactis sp. nov., isolated from bovine raw milk.</title>
        <authorList>
            <person name="Von Neubeck M."/>
            <person name="Huptas C."/>
            <person name="Glueck C."/>
            <person name="Krewinkel M."/>
            <person name="Stoeckel M."/>
            <person name="Stressler T."/>
            <person name="Fischer L."/>
            <person name="Hinrichs J."/>
            <person name="Scherer S."/>
            <person name="Wenning M."/>
        </authorList>
    </citation>
    <scope>NUCLEOTIDE SEQUENCE [LARGE SCALE GENOMIC DNA]</scope>
    <source>
        <strain evidence="2 3">DSM 18862</strain>
    </source>
</reference>
<dbReference type="AlphaFoldDB" id="A0A1V2JGH8"/>
<keyword evidence="2" id="KW-0560">Oxidoreductase</keyword>
<dbReference type="EMBL" id="MNPV01000004">
    <property type="protein sequence ID" value="ONH44474.1"/>
    <property type="molecule type" value="Genomic_DNA"/>
</dbReference>
<dbReference type="GO" id="GO:0051920">
    <property type="term" value="F:peroxiredoxin activity"/>
    <property type="evidence" value="ECO:0007669"/>
    <property type="project" value="InterPro"/>
</dbReference>
<comment type="caution">
    <text evidence="2">The sequence shown here is derived from an EMBL/GenBank/DDBJ whole genome shotgun (WGS) entry which is preliminary data.</text>
</comment>
<organism evidence="2 3">
    <name type="scientific">Pseudomonas azotoformans</name>
    <dbReference type="NCBI Taxonomy" id="47878"/>
    <lineage>
        <taxon>Bacteria</taxon>
        <taxon>Pseudomonadati</taxon>
        <taxon>Pseudomonadota</taxon>
        <taxon>Gammaproteobacteria</taxon>
        <taxon>Pseudomonadales</taxon>
        <taxon>Pseudomonadaceae</taxon>
        <taxon>Pseudomonas</taxon>
    </lineage>
</organism>
<dbReference type="RefSeq" id="WP_071493151.1">
    <property type="nucleotide sequence ID" value="NZ_LT629702.1"/>
</dbReference>
<dbReference type="NCBIfam" id="TIGR00778">
    <property type="entry name" value="ahpD_dom"/>
    <property type="match status" value="1"/>
</dbReference>
<dbReference type="Pfam" id="PF02627">
    <property type="entry name" value="CMD"/>
    <property type="match status" value="1"/>
</dbReference>
<proteinExistence type="predicted"/>
<accession>A0A1V2JGH8</accession>
<evidence type="ECO:0000313" key="2">
    <source>
        <dbReference type="EMBL" id="ONH44474.1"/>
    </source>
</evidence>
<dbReference type="InterPro" id="IPR004675">
    <property type="entry name" value="AhpD_core"/>
</dbReference>
<dbReference type="InterPro" id="IPR003779">
    <property type="entry name" value="CMD-like"/>
</dbReference>
<keyword evidence="2" id="KW-0575">Peroxidase</keyword>
<dbReference type="Proteomes" id="UP000188559">
    <property type="component" value="Unassembled WGS sequence"/>
</dbReference>
<protein>
    <submittedName>
        <fullName evidence="2">Alkylhydroperoxidase</fullName>
    </submittedName>
</protein>
<name>A0A1V2JGH8_PSEAZ</name>
<dbReference type="OrthoDB" id="9801997at2"/>
<dbReference type="PANTHER" id="PTHR34846">
    <property type="entry name" value="4-CARBOXYMUCONOLACTONE DECARBOXYLASE FAMILY PROTEIN (AFU_ORTHOLOGUE AFUA_6G11590)"/>
    <property type="match status" value="1"/>
</dbReference>
<dbReference type="PANTHER" id="PTHR34846:SF10">
    <property type="entry name" value="CYTOPLASMIC PROTEIN"/>
    <property type="match status" value="1"/>
</dbReference>
<dbReference type="GeneID" id="57374096"/>
<dbReference type="InterPro" id="IPR029032">
    <property type="entry name" value="AhpD-like"/>
</dbReference>
<feature type="domain" description="Carboxymuconolactone decarboxylase-like" evidence="1">
    <location>
        <begin position="25"/>
        <end position="92"/>
    </location>
</feature>
<sequence length="150" mass="16873">MEPRLDYYTASPQALKGMLMLEATTFELSIEKPLLELIKIRVSQLNHCGFCTDMHSMAALQRGEAERRLFALCVWRDSPFFTVREKAALAWSESVATLPTSTVSDELYAAVRLEFSEQELVDLTMAVSSISGWNRLAVSFRQQPPNASPL</sequence>
<gene>
    <name evidence="2" type="ORF">BLL37_14165</name>
</gene>
<evidence type="ECO:0000259" key="1">
    <source>
        <dbReference type="Pfam" id="PF02627"/>
    </source>
</evidence>
<evidence type="ECO:0000313" key="3">
    <source>
        <dbReference type="Proteomes" id="UP000188559"/>
    </source>
</evidence>
<keyword evidence="3" id="KW-1185">Reference proteome</keyword>
<dbReference type="Gene3D" id="1.20.1290.10">
    <property type="entry name" value="AhpD-like"/>
    <property type="match status" value="1"/>
</dbReference>